<dbReference type="PRINTS" id="PR00237">
    <property type="entry name" value="GPCRRHODOPSN"/>
</dbReference>
<keyword evidence="6 10" id="KW-0297">G-protein coupled receptor</keyword>
<keyword evidence="9 10" id="KW-0807">Transducer</keyword>
<evidence type="ECO:0000256" key="6">
    <source>
        <dbReference type="ARBA" id="ARBA00023040"/>
    </source>
</evidence>
<evidence type="ECO:0000256" key="4">
    <source>
        <dbReference type="ARBA" id="ARBA00022725"/>
    </source>
</evidence>
<evidence type="ECO:0000256" key="9">
    <source>
        <dbReference type="ARBA" id="ARBA00023224"/>
    </source>
</evidence>
<feature type="transmembrane region" description="Helical" evidence="11">
    <location>
        <begin position="272"/>
        <end position="293"/>
    </location>
</feature>
<reference evidence="14" key="1">
    <citation type="submission" date="2025-08" db="UniProtKB">
        <authorList>
            <consortium name="RefSeq"/>
        </authorList>
    </citation>
    <scope>IDENTIFICATION</scope>
</reference>
<evidence type="ECO:0000256" key="11">
    <source>
        <dbReference type="RuleBase" id="RU363047"/>
    </source>
</evidence>
<comment type="similarity">
    <text evidence="10">Belongs to the G-protein coupled receptor 1 family.</text>
</comment>
<accession>A0ABM0S4W7</accession>
<keyword evidence="13" id="KW-1185">Reference proteome</keyword>
<dbReference type="InterPro" id="IPR050402">
    <property type="entry name" value="OR51/52/56-like"/>
</dbReference>
<evidence type="ECO:0000256" key="5">
    <source>
        <dbReference type="ARBA" id="ARBA00022989"/>
    </source>
</evidence>
<evidence type="ECO:0000313" key="13">
    <source>
        <dbReference type="Proteomes" id="UP000694923"/>
    </source>
</evidence>
<dbReference type="Proteomes" id="UP000694923">
    <property type="component" value="Unplaced"/>
</dbReference>
<feature type="transmembrane region" description="Helical" evidence="11">
    <location>
        <begin position="238"/>
        <end position="260"/>
    </location>
</feature>
<sequence length="311" mass="34930">MFYTNTTTYHPDTFFLTGIPGLEASHGWISLPFCFVYLMAFLGNATILLIIWSDRTLWDPMFYFLAFLSAVDLALSTSSVPRMLGIFWFDAHEIGFGACVAQMFLIHTFTGMESAVLLSMAFDRYVAICAPLHYTTTLTPRLLVGIGVGIVMRPILLMLPILYLTHRLPFCEARIIAHSYCEHMGIAKLACASIRINAIYGLFVASFLILDVALVGVSYAYILHAVFSLPSRDARQKALSTCGSHVGVMCVFYTPSLFSFLTHRFGKKIPRYVHIFVANLYVVIPPALNPIIYGVRTKRIHERVVRVFTSK</sequence>
<evidence type="ECO:0000256" key="1">
    <source>
        <dbReference type="ARBA" id="ARBA00004141"/>
    </source>
</evidence>
<keyword evidence="11" id="KW-1003">Cell membrane</keyword>
<dbReference type="Gene3D" id="1.20.1070.10">
    <property type="entry name" value="Rhodopsin 7-helix transmembrane proteins"/>
    <property type="match status" value="1"/>
</dbReference>
<evidence type="ECO:0000256" key="3">
    <source>
        <dbReference type="ARBA" id="ARBA00022692"/>
    </source>
</evidence>
<dbReference type="InterPro" id="IPR000725">
    <property type="entry name" value="Olfact_rcpt"/>
</dbReference>
<evidence type="ECO:0000256" key="2">
    <source>
        <dbReference type="ARBA" id="ARBA00022606"/>
    </source>
</evidence>
<dbReference type="Pfam" id="PF13853">
    <property type="entry name" value="7tm_4"/>
    <property type="match status" value="1"/>
</dbReference>
<name>A0ABM0S4W7_GALVR</name>
<dbReference type="PANTHER" id="PTHR26450:SF77">
    <property type="entry name" value="OLFACTORY RECEPTOR"/>
    <property type="match status" value="1"/>
</dbReference>
<dbReference type="PANTHER" id="PTHR26450">
    <property type="entry name" value="OLFACTORY RECEPTOR 56B1-RELATED"/>
    <property type="match status" value="1"/>
</dbReference>
<dbReference type="GeneID" id="103605104"/>
<dbReference type="PROSITE" id="PS50262">
    <property type="entry name" value="G_PROTEIN_RECEP_F1_2"/>
    <property type="match status" value="1"/>
</dbReference>
<dbReference type="InterPro" id="IPR017452">
    <property type="entry name" value="GPCR_Rhodpsn_7TM"/>
</dbReference>
<proteinExistence type="inferred from homology"/>
<keyword evidence="5 11" id="KW-1133">Transmembrane helix</keyword>
<feature type="domain" description="G-protein coupled receptors family 1 profile" evidence="12">
    <location>
        <begin position="43"/>
        <end position="293"/>
    </location>
</feature>
<feature type="transmembrane region" description="Helical" evidence="11">
    <location>
        <begin position="198"/>
        <end position="226"/>
    </location>
</feature>
<evidence type="ECO:0000256" key="7">
    <source>
        <dbReference type="ARBA" id="ARBA00023136"/>
    </source>
</evidence>
<evidence type="ECO:0000259" key="12">
    <source>
        <dbReference type="PROSITE" id="PS50262"/>
    </source>
</evidence>
<feature type="transmembrane region" description="Helical" evidence="11">
    <location>
        <begin position="94"/>
        <end position="122"/>
    </location>
</feature>
<dbReference type="CDD" id="cd15952">
    <property type="entry name" value="7tmA_OR52E-like"/>
    <property type="match status" value="1"/>
</dbReference>
<dbReference type="InterPro" id="IPR000276">
    <property type="entry name" value="GPCR_Rhodpsn"/>
</dbReference>
<keyword evidence="8 10" id="KW-0675">Receptor</keyword>
<keyword evidence="7 11" id="KW-0472">Membrane</keyword>
<comment type="subcellular location">
    <subcellularLocation>
        <location evidence="11">Cell membrane</location>
        <topology evidence="11">Multi-pass membrane protein</topology>
    </subcellularLocation>
    <subcellularLocation>
        <location evidence="1">Membrane</location>
        <topology evidence="1">Multi-pass membrane protein</topology>
    </subcellularLocation>
</comment>
<feature type="transmembrane region" description="Helical" evidence="11">
    <location>
        <begin position="64"/>
        <end position="88"/>
    </location>
</feature>
<keyword evidence="4 11" id="KW-0552">Olfaction</keyword>
<evidence type="ECO:0000256" key="8">
    <source>
        <dbReference type="ARBA" id="ARBA00023170"/>
    </source>
</evidence>
<evidence type="ECO:0000256" key="10">
    <source>
        <dbReference type="RuleBase" id="RU000688"/>
    </source>
</evidence>
<keyword evidence="2 11" id="KW-0716">Sensory transduction</keyword>
<dbReference type="RefSeq" id="XP_008587908.1">
    <property type="nucleotide sequence ID" value="XM_008589686.1"/>
</dbReference>
<gene>
    <name evidence="14" type="primary">LOC103605104</name>
</gene>
<evidence type="ECO:0000313" key="14">
    <source>
        <dbReference type="RefSeq" id="XP_008587908.1"/>
    </source>
</evidence>
<dbReference type="SUPFAM" id="SSF81321">
    <property type="entry name" value="Family A G protein-coupled receptor-like"/>
    <property type="match status" value="1"/>
</dbReference>
<feature type="transmembrane region" description="Helical" evidence="11">
    <location>
        <begin position="142"/>
        <end position="164"/>
    </location>
</feature>
<protein>
    <recommendedName>
        <fullName evidence="11">Olfactory receptor</fullName>
    </recommendedName>
</protein>
<dbReference type="PROSITE" id="PS00237">
    <property type="entry name" value="G_PROTEIN_RECEP_F1_1"/>
    <property type="match status" value="1"/>
</dbReference>
<dbReference type="PRINTS" id="PR00245">
    <property type="entry name" value="OLFACTORYR"/>
</dbReference>
<organism evidence="13 14">
    <name type="scientific">Galeopterus variegatus</name>
    <name type="common">Malayan flying lemur</name>
    <name type="synonym">Cynocephalus variegatus</name>
    <dbReference type="NCBI Taxonomy" id="482537"/>
    <lineage>
        <taxon>Eukaryota</taxon>
        <taxon>Metazoa</taxon>
        <taxon>Chordata</taxon>
        <taxon>Craniata</taxon>
        <taxon>Vertebrata</taxon>
        <taxon>Euteleostomi</taxon>
        <taxon>Mammalia</taxon>
        <taxon>Eutheria</taxon>
        <taxon>Euarchontoglires</taxon>
        <taxon>Dermoptera</taxon>
        <taxon>Cynocephalidae</taxon>
        <taxon>Galeopterus</taxon>
    </lineage>
</organism>
<keyword evidence="3 10" id="KW-0812">Transmembrane</keyword>
<feature type="transmembrane region" description="Helical" evidence="11">
    <location>
        <begin position="29"/>
        <end position="52"/>
    </location>
</feature>